<protein>
    <recommendedName>
        <fullName evidence="3">Head-to-tail stopper</fullName>
    </recommendedName>
</protein>
<dbReference type="Proteomes" id="UP000544551">
    <property type="component" value="Unassembled WGS sequence"/>
</dbReference>
<gene>
    <name evidence="1" type="ORF">HF853_07750</name>
</gene>
<dbReference type="RefSeq" id="WP_168969840.1">
    <property type="nucleotide sequence ID" value="NZ_JABAFZ010000006.1"/>
</dbReference>
<accession>A0AB36CKW6</accession>
<comment type="caution">
    <text evidence="1">The sequence shown here is derived from an EMBL/GenBank/DDBJ whole genome shotgun (WGS) entry which is preliminary data.</text>
</comment>
<proteinExistence type="predicted"/>
<sequence length="113" mass="12669">MLLEPLYTAVIVRRVLADERDQLGNEVWVDEEHEVPVYGWSVPQSSEPKLAGHTQRVVTVELLAPVGEFSEFDAVKLPDRKDKLEVLGEPENYERNPFGWSPGIEVVNLGGVS</sequence>
<organism evidence="1 2">
    <name type="scientific">Corynebacterium stationis</name>
    <dbReference type="NCBI Taxonomy" id="1705"/>
    <lineage>
        <taxon>Bacteria</taxon>
        <taxon>Bacillati</taxon>
        <taxon>Actinomycetota</taxon>
        <taxon>Actinomycetes</taxon>
        <taxon>Mycobacteriales</taxon>
        <taxon>Corynebacteriaceae</taxon>
        <taxon>Corynebacterium</taxon>
    </lineage>
</organism>
<reference evidence="1 2" key="1">
    <citation type="submission" date="2020-04" db="EMBL/GenBank/DDBJ databases">
        <authorList>
            <person name="Hitch T.C.A."/>
            <person name="Wylensek D."/>
            <person name="Clavel T."/>
        </authorList>
    </citation>
    <scope>NUCLEOTIDE SEQUENCE [LARGE SCALE GENOMIC DNA]</scope>
    <source>
        <strain evidence="1 2">BL-383-APC-3D</strain>
    </source>
</reference>
<dbReference type="EMBL" id="JABAFZ010000006">
    <property type="protein sequence ID" value="NME89560.1"/>
    <property type="molecule type" value="Genomic_DNA"/>
</dbReference>
<dbReference type="AlphaFoldDB" id="A0AB36CKW6"/>
<evidence type="ECO:0000313" key="1">
    <source>
        <dbReference type="EMBL" id="NME89560.1"/>
    </source>
</evidence>
<evidence type="ECO:0008006" key="3">
    <source>
        <dbReference type="Google" id="ProtNLM"/>
    </source>
</evidence>
<name>A0AB36CKW6_9CORY</name>
<evidence type="ECO:0000313" key="2">
    <source>
        <dbReference type="Proteomes" id="UP000544551"/>
    </source>
</evidence>